<reference evidence="1 2" key="1">
    <citation type="submission" date="2016-04" db="EMBL/GenBank/DDBJ databases">
        <authorList>
            <person name="Mornico D."/>
        </authorList>
    </citation>
    <scope>NUCLEOTIDE SEQUENCE [LARGE SCALE GENOMIC DNA]</scope>
    <source>
        <strain evidence="1 2">A121</strain>
    </source>
</reference>
<organism evidence="1 2">
    <name type="scientific">Citrobacter europaeus</name>
    <dbReference type="NCBI Taxonomy" id="1914243"/>
    <lineage>
        <taxon>Bacteria</taxon>
        <taxon>Pseudomonadati</taxon>
        <taxon>Pseudomonadota</taxon>
        <taxon>Gammaproteobacteria</taxon>
        <taxon>Enterobacterales</taxon>
        <taxon>Enterobacteriaceae</taxon>
        <taxon>Citrobacter</taxon>
    </lineage>
</organism>
<keyword evidence="2" id="KW-1185">Reference proteome</keyword>
<dbReference type="Proteomes" id="UP000195338">
    <property type="component" value="Unassembled WGS sequence"/>
</dbReference>
<gene>
    <name evidence="1" type="ORF">BN4901_4800</name>
</gene>
<evidence type="ECO:0000313" key="1">
    <source>
        <dbReference type="EMBL" id="SBW28567.1"/>
    </source>
</evidence>
<name>A0ABY0JVY4_9ENTR</name>
<protein>
    <submittedName>
        <fullName evidence="1">Uncharacterized protein</fullName>
    </submittedName>
</protein>
<proteinExistence type="predicted"/>
<evidence type="ECO:0000313" key="2">
    <source>
        <dbReference type="Proteomes" id="UP000195338"/>
    </source>
</evidence>
<dbReference type="EMBL" id="FLUX01000051">
    <property type="protein sequence ID" value="SBW28567.1"/>
    <property type="molecule type" value="Genomic_DNA"/>
</dbReference>
<accession>A0ABY0JVY4</accession>
<sequence>MLFHHYSFNTILKNKEEMPANNIYRSHDFSADFRIYI</sequence>
<comment type="caution">
    <text evidence="1">The sequence shown here is derived from an EMBL/GenBank/DDBJ whole genome shotgun (WGS) entry which is preliminary data.</text>
</comment>